<comment type="subcellular location">
    <subcellularLocation>
        <location evidence="1">Membrane</location>
        <topology evidence="1">Multi-pass membrane protein</topology>
    </subcellularLocation>
</comment>
<keyword evidence="6" id="KW-0675">Receptor</keyword>
<feature type="transmembrane region" description="Helical" evidence="8">
    <location>
        <begin position="252"/>
        <end position="273"/>
    </location>
</feature>
<keyword evidence="4" id="KW-0297">G-protein coupled receptor</keyword>
<evidence type="ECO:0000256" key="6">
    <source>
        <dbReference type="ARBA" id="ARBA00023170"/>
    </source>
</evidence>
<reference evidence="10" key="1">
    <citation type="submission" date="2021-02" db="EMBL/GenBank/DDBJ databases">
        <authorList>
            <person name="Nowell W R."/>
        </authorList>
    </citation>
    <scope>NUCLEOTIDE SEQUENCE</scope>
</reference>
<dbReference type="PANTHER" id="PTHR24243:SF230">
    <property type="entry name" value="G-PROTEIN COUPLED RECEPTORS FAMILY 1 PROFILE DOMAIN-CONTAINING PROTEIN"/>
    <property type="match status" value="1"/>
</dbReference>
<evidence type="ECO:0000256" key="1">
    <source>
        <dbReference type="ARBA" id="ARBA00004141"/>
    </source>
</evidence>
<keyword evidence="2 8" id="KW-0812">Transmembrane</keyword>
<feature type="domain" description="G-protein coupled receptors family 1 profile" evidence="9">
    <location>
        <begin position="37"/>
        <end position="300"/>
    </location>
</feature>
<evidence type="ECO:0000256" key="4">
    <source>
        <dbReference type="ARBA" id="ARBA00023040"/>
    </source>
</evidence>
<dbReference type="GO" id="GO:0004930">
    <property type="term" value="F:G protein-coupled receptor activity"/>
    <property type="evidence" value="ECO:0007669"/>
    <property type="project" value="UniProtKB-KW"/>
</dbReference>
<keyword evidence="3 8" id="KW-1133">Transmembrane helix</keyword>
<name>A0A814WT58_9BILA</name>
<proteinExistence type="predicted"/>
<evidence type="ECO:0000256" key="8">
    <source>
        <dbReference type="SAM" id="Phobius"/>
    </source>
</evidence>
<dbReference type="EMBL" id="CAJNOE010000418">
    <property type="protein sequence ID" value="CAF1205953.1"/>
    <property type="molecule type" value="Genomic_DNA"/>
</dbReference>
<organism evidence="10 12">
    <name type="scientific">Adineta steineri</name>
    <dbReference type="NCBI Taxonomy" id="433720"/>
    <lineage>
        <taxon>Eukaryota</taxon>
        <taxon>Metazoa</taxon>
        <taxon>Spiralia</taxon>
        <taxon>Gnathifera</taxon>
        <taxon>Rotifera</taxon>
        <taxon>Eurotatoria</taxon>
        <taxon>Bdelloidea</taxon>
        <taxon>Adinetida</taxon>
        <taxon>Adinetidae</taxon>
        <taxon>Adineta</taxon>
    </lineage>
</organism>
<evidence type="ECO:0000256" key="7">
    <source>
        <dbReference type="ARBA" id="ARBA00023224"/>
    </source>
</evidence>
<dbReference type="Gene3D" id="1.20.1070.10">
    <property type="entry name" value="Rhodopsin 7-helix transmembrane proteins"/>
    <property type="match status" value="1"/>
</dbReference>
<dbReference type="AlphaFoldDB" id="A0A814WT58"/>
<evidence type="ECO:0000313" key="11">
    <source>
        <dbReference type="EMBL" id="CAF3664936.1"/>
    </source>
</evidence>
<evidence type="ECO:0000256" key="3">
    <source>
        <dbReference type="ARBA" id="ARBA00022989"/>
    </source>
</evidence>
<evidence type="ECO:0000313" key="10">
    <source>
        <dbReference type="EMBL" id="CAF1205953.1"/>
    </source>
</evidence>
<evidence type="ECO:0000259" key="9">
    <source>
        <dbReference type="PROSITE" id="PS50262"/>
    </source>
</evidence>
<feature type="transmembrane region" description="Helical" evidence="8">
    <location>
        <begin position="25"/>
        <end position="45"/>
    </location>
</feature>
<feature type="transmembrane region" description="Helical" evidence="8">
    <location>
        <begin position="57"/>
        <end position="82"/>
    </location>
</feature>
<dbReference type="EMBL" id="CAJOBB010000374">
    <property type="protein sequence ID" value="CAF3664936.1"/>
    <property type="molecule type" value="Genomic_DNA"/>
</dbReference>
<keyword evidence="7" id="KW-0807">Transducer</keyword>
<sequence>MSNTTNFSYLNSNQTYEIIEIIDSYMIVILYIIGMIGAILNIITFRQKEIRCHPCSVYFLFSSIVDFCIMNINILLEIIIIFNPFIFNLIYSTQFWCKIGNYMTFILPCLSSSYIIFASIDRYLVSSLNQAVRKWSNLKITRIVIIVTPIIWALLGLYIPITNNLVSDPRINNTQCIVQTNSAVIFSIIGEFVFILFNGAIAPLLLCIFGLLILYDKKKSRQRVLAQQQNRNNFNRISNVANRQNKHMITMLLVQVSLTIIFNIPNIVIYMISYFNMKSYCPMPLLILIIFNTIGRWFHYMNYCKTFYINTLTSSLFRKSLRKQYQHIKHHRIIITITTIFPINRNIG</sequence>
<protein>
    <recommendedName>
        <fullName evidence="9">G-protein coupled receptors family 1 profile domain-containing protein</fullName>
    </recommendedName>
</protein>
<evidence type="ECO:0000256" key="5">
    <source>
        <dbReference type="ARBA" id="ARBA00023136"/>
    </source>
</evidence>
<accession>A0A814WT58</accession>
<dbReference type="SUPFAM" id="SSF81321">
    <property type="entry name" value="Family A G protein-coupled receptor-like"/>
    <property type="match status" value="1"/>
</dbReference>
<dbReference type="Proteomes" id="UP000663860">
    <property type="component" value="Unassembled WGS sequence"/>
</dbReference>
<dbReference type="InterPro" id="IPR017452">
    <property type="entry name" value="GPCR_Rhodpsn_7TM"/>
</dbReference>
<comment type="caution">
    <text evidence="10">The sequence shown here is derived from an EMBL/GenBank/DDBJ whole genome shotgun (WGS) entry which is preliminary data.</text>
</comment>
<evidence type="ECO:0000256" key="2">
    <source>
        <dbReference type="ARBA" id="ARBA00022692"/>
    </source>
</evidence>
<dbReference type="PANTHER" id="PTHR24243">
    <property type="entry name" value="G-PROTEIN COUPLED RECEPTOR"/>
    <property type="match status" value="1"/>
</dbReference>
<feature type="transmembrane region" description="Helical" evidence="8">
    <location>
        <begin position="192"/>
        <end position="215"/>
    </location>
</feature>
<feature type="transmembrane region" description="Helical" evidence="8">
    <location>
        <begin position="140"/>
        <end position="161"/>
    </location>
</feature>
<keyword evidence="5 8" id="KW-0472">Membrane</keyword>
<dbReference type="GO" id="GO:0005886">
    <property type="term" value="C:plasma membrane"/>
    <property type="evidence" value="ECO:0007669"/>
    <property type="project" value="TreeGrafter"/>
</dbReference>
<dbReference type="Proteomes" id="UP000663868">
    <property type="component" value="Unassembled WGS sequence"/>
</dbReference>
<feature type="transmembrane region" description="Helical" evidence="8">
    <location>
        <begin position="279"/>
        <end position="298"/>
    </location>
</feature>
<dbReference type="PROSITE" id="PS50262">
    <property type="entry name" value="G_PROTEIN_RECEP_F1_2"/>
    <property type="match status" value="1"/>
</dbReference>
<gene>
    <name evidence="10" type="ORF">IZO911_LOCUS28892</name>
    <name evidence="11" type="ORF">KXQ929_LOCUS8573</name>
</gene>
<evidence type="ECO:0000313" key="12">
    <source>
        <dbReference type="Proteomes" id="UP000663860"/>
    </source>
</evidence>
<feature type="transmembrane region" description="Helical" evidence="8">
    <location>
        <begin position="102"/>
        <end position="120"/>
    </location>
</feature>